<comment type="similarity">
    <text evidence="8 9">Belongs to the TonB-dependent receptor family.</text>
</comment>
<dbReference type="InterPro" id="IPR023997">
    <property type="entry name" value="TonB-dep_OMP_SusC/RagA_CS"/>
</dbReference>
<dbReference type="InterPro" id="IPR000531">
    <property type="entry name" value="Beta-barrel_TonB"/>
</dbReference>
<keyword evidence="6 8" id="KW-0472">Membrane</keyword>
<name>A0A364XV17_9BACT</name>
<organism evidence="13 14">
    <name type="scientific">Pseudochryseolinea flava</name>
    <dbReference type="NCBI Taxonomy" id="2059302"/>
    <lineage>
        <taxon>Bacteria</taxon>
        <taxon>Pseudomonadati</taxon>
        <taxon>Bacteroidota</taxon>
        <taxon>Cytophagia</taxon>
        <taxon>Cytophagales</taxon>
        <taxon>Fulvivirgaceae</taxon>
        <taxon>Pseudochryseolinea</taxon>
    </lineage>
</organism>
<dbReference type="InterPro" id="IPR023996">
    <property type="entry name" value="TonB-dep_OMP_SusC/RagA"/>
</dbReference>
<evidence type="ECO:0000313" key="14">
    <source>
        <dbReference type="Proteomes" id="UP000251889"/>
    </source>
</evidence>
<dbReference type="Proteomes" id="UP000251889">
    <property type="component" value="Unassembled WGS sequence"/>
</dbReference>
<dbReference type="SUPFAM" id="SSF56935">
    <property type="entry name" value="Porins"/>
    <property type="match status" value="1"/>
</dbReference>
<dbReference type="InterPro" id="IPR012910">
    <property type="entry name" value="Plug_dom"/>
</dbReference>
<evidence type="ECO:0000256" key="7">
    <source>
        <dbReference type="ARBA" id="ARBA00023237"/>
    </source>
</evidence>
<dbReference type="AlphaFoldDB" id="A0A364XV17"/>
<dbReference type="Pfam" id="PF00593">
    <property type="entry name" value="TonB_dep_Rec_b-barrel"/>
    <property type="match status" value="1"/>
</dbReference>
<evidence type="ECO:0000256" key="3">
    <source>
        <dbReference type="ARBA" id="ARBA00022452"/>
    </source>
</evidence>
<evidence type="ECO:0000259" key="12">
    <source>
        <dbReference type="Pfam" id="PF07715"/>
    </source>
</evidence>
<dbReference type="Gene3D" id="2.60.40.1120">
    <property type="entry name" value="Carboxypeptidase-like, regulatory domain"/>
    <property type="match status" value="1"/>
</dbReference>
<dbReference type="OrthoDB" id="9768177at2"/>
<evidence type="ECO:0000256" key="4">
    <source>
        <dbReference type="ARBA" id="ARBA00022692"/>
    </source>
</evidence>
<feature type="chain" id="PRO_5017049639" evidence="10">
    <location>
        <begin position="20"/>
        <end position="985"/>
    </location>
</feature>
<dbReference type="Pfam" id="PF13715">
    <property type="entry name" value="CarbopepD_reg_2"/>
    <property type="match status" value="1"/>
</dbReference>
<keyword evidence="7 8" id="KW-0998">Cell outer membrane</keyword>
<evidence type="ECO:0000256" key="9">
    <source>
        <dbReference type="RuleBase" id="RU003357"/>
    </source>
</evidence>
<dbReference type="RefSeq" id="WP_112749718.1">
    <property type="nucleotide sequence ID" value="NZ_QMFY01000021.1"/>
</dbReference>
<dbReference type="PROSITE" id="PS52016">
    <property type="entry name" value="TONB_DEPENDENT_REC_3"/>
    <property type="match status" value="1"/>
</dbReference>
<evidence type="ECO:0000256" key="1">
    <source>
        <dbReference type="ARBA" id="ARBA00004571"/>
    </source>
</evidence>
<dbReference type="InterPro" id="IPR008969">
    <property type="entry name" value="CarboxyPept-like_regulatory"/>
</dbReference>
<gene>
    <name evidence="13" type="ORF">DQQ10_25230</name>
</gene>
<feature type="signal peptide" evidence="10">
    <location>
        <begin position="1"/>
        <end position="19"/>
    </location>
</feature>
<evidence type="ECO:0000259" key="11">
    <source>
        <dbReference type="Pfam" id="PF00593"/>
    </source>
</evidence>
<evidence type="ECO:0000256" key="10">
    <source>
        <dbReference type="SAM" id="SignalP"/>
    </source>
</evidence>
<dbReference type="Gene3D" id="2.40.170.20">
    <property type="entry name" value="TonB-dependent receptor, beta-barrel domain"/>
    <property type="match status" value="1"/>
</dbReference>
<protein>
    <submittedName>
        <fullName evidence="13">SusC/RagA family TonB-linked outer membrane protein</fullName>
    </submittedName>
</protein>
<feature type="domain" description="TonB-dependent receptor plug" evidence="12">
    <location>
        <begin position="116"/>
        <end position="236"/>
    </location>
</feature>
<dbReference type="GO" id="GO:0009279">
    <property type="term" value="C:cell outer membrane"/>
    <property type="evidence" value="ECO:0007669"/>
    <property type="project" value="UniProtKB-SubCell"/>
</dbReference>
<evidence type="ECO:0000256" key="8">
    <source>
        <dbReference type="PROSITE-ProRule" id="PRU01360"/>
    </source>
</evidence>
<accession>A0A364XV17</accession>
<dbReference type="NCBIfam" id="TIGR04057">
    <property type="entry name" value="SusC_RagA_signa"/>
    <property type="match status" value="1"/>
</dbReference>
<dbReference type="InterPro" id="IPR039426">
    <property type="entry name" value="TonB-dep_rcpt-like"/>
</dbReference>
<dbReference type="NCBIfam" id="TIGR04056">
    <property type="entry name" value="OMP_RagA_SusC"/>
    <property type="match status" value="1"/>
</dbReference>
<keyword evidence="2 8" id="KW-0813">Transport</keyword>
<keyword evidence="5 9" id="KW-0798">TonB box</keyword>
<keyword evidence="14" id="KW-1185">Reference proteome</keyword>
<dbReference type="InterPro" id="IPR036942">
    <property type="entry name" value="Beta-barrel_TonB_sf"/>
</dbReference>
<dbReference type="Pfam" id="PF07715">
    <property type="entry name" value="Plug"/>
    <property type="match status" value="1"/>
</dbReference>
<comment type="subcellular location">
    <subcellularLocation>
        <location evidence="1 8">Cell outer membrane</location>
        <topology evidence="1 8">Multi-pass membrane protein</topology>
    </subcellularLocation>
</comment>
<comment type="caution">
    <text evidence="13">The sequence shown here is derived from an EMBL/GenBank/DDBJ whole genome shotgun (WGS) entry which is preliminary data.</text>
</comment>
<dbReference type="SUPFAM" id="SSF49464">
    <property type="entry name" value="Carboxypeptidase regulatory domain-like"/>
    <property type="match status" value="1"/>
</dbReference>
<keyword evidence="3 8" id="KW-1134">Transmembrane beta strand</keyword>
<evidence type="ECO:0000256" key="6">
    <source>
        <dbReference type="ARBA" id="ARBA00023136"/>
    </source>
</evidence>
<keyword evidence="10" id="KW-0732">Signal</keyword>
<evidence type="ECO:0000313" key="13">
    <source>
        <dbReference type="EMBL" id="RAV98172.1"/>
    </source>
</evidence>
<dbReference type="Gene3D" id="2.170.130.10">
    <property type="entry name" value="TonB-dependent receptor, plug domain"/>
    <property type="match status" value="1"/>
</dbReference>
<feature type="domain" description="TonB-dependent receptor-like beta-barrel" evidence="11">
    <location>
        <begin position="398"/>
        <end position="941"/>
    </location>
</feature>
<evidence type="ECO:0000256" key="5">
    <source>
        <dbReference type="ARBA" id="ARBA00023077"/>
    </source>
</evidence>
<dbReference type="InterPro" id="IPR037066">
    <property type="entry name" value="Plug_dom_sf"/>
</dbReference>
<evidence type="ECO:0000256" key="2">
    <source>
        <dbReference type="ARBA" id="ARBA00022448"/>
    </source>
</evidence>
<dbReference type="EMBL" id="QMFY01000021">
    <property type="protein sequence ID" value="RAV98172.1"/>
    <property type="molecule type" value="Genomic_DNA"/>
</dbReference>
<keyword evidence="4 8" id="KW-0812">Transmembrane</keyword>
<proteinExistence type="inferred from homology"/>
<sequence>MRKSLLFLIFVFLSLSSLAQDKRLIEGTVTSTEDGAVFPGVSVVVSGTSKGTVTNTEGKYSIQVDANENVLIFSFVGMLPIEERIDNRLVINVAMNPDVSQLSEVVVVGYGTEHKKMLTGSVGVVKSDAIKDLPVSTVDGILQGQTAGVQVMQNSGTPGGGMSVRVRGTTSLSGSGQPLYVIDGIPVTTGDYAQVGYEGQGINALSDLNPSEIESVSVLKDAAAAALYGARGSNGIVLITTKRGKSGKSQITFNTYSGVQQVWRTLDMLNAQQWMEYRNDLAGTTVFTEDDMKNNTIDTDWQDVIFRTAPITNYDLSASGGNEKTRFFISGSYFDQEGILIGTGFKRLNTRVNLDHTISNKLKVGTSIGLSYSKSDRVESDASLHGPLPNGISTPAIFPVYNPDGSYNQDGPYSNALSIANEATNENFTYRAIANVFAEYTILPGLTFSSKWGVDFYNLREHAFEFNTVQGSKYNGLGFETFRNVLNVVSNNILRYETTFDLHNIELMGGYSFEMFENHSMYARGQDFADESLQYLNAATTFVGTTASPGEKGIQSFFGKVNYNYASKYLLGITARVDASTNFGDNNKYGIFPAASLAWRMSEEDFIKNNITAISELKLRGSYGLLGNDNIESFLFAPLYTPGSYSSKPAISPKHLPNPDLKWESTAQLDIGIEIGLFNDLLTLTADYYNKQTKDLLLDQPLPPSSGFPGVVTNIGKMENKGIELSAGVNTVLGPVRWTSNFNISFNRNKVKKLYDDQPMDDLGRGGNRVMVGQPLAIFYNYKSLGVDPSTGDIVFADTNIDGEITSEDRTIIGNPNPKYIGGFTNTFAYKGFDLSVFLQFTYGNDVFNGSRLFLESLQGGDNQIEAVTRRWKNPGDITDIPRATSDASKAAENKRASSRFIEDGSYLRIKNVTLGYNFNREIISKINLTGLRIYASTQNLFTFTNYNGLDPEVNYSGNSLQVVGTDFFTFPQARTFTLGLNVKF</sequence>
<reference evidence="13 14" key="1">
    <citation type="submission" date="2018-06" db="EMBL/GenBank/DDBJ databases">
        <title>Chryseolinea flavus sp. nov., a member of the phylum Bacteroidetes isolated from soil.</title>
        <authorList>
            <person name="Li Y."/>
            <person name="Wang J."/>
        </authorList>
    </citation>
    <scope>NUCLEOTIDE SEQUENCE [LARGE SCALE GENOMIC DNA]</scope>
    <source>
        <strain evidence="13 14">SDU1-6</strain>
    </source>
</reference>